<reference evidence="2 3" key="1">
    <citation type="submission" date="2016-10" db="EMBL/GenBank/DDBJ databases">
        <title>The genome sequence of Colletotrichum fioriniae PJ7.</title>
        <authorList>
            <person name="Baroncelli R."/>
        </authorList>
    </citation>
    <scope>NUCLEOTIDE SEQUENCE [LARGE SCALE GENOMIC DNA]</scope>
    <source>
        <strain evidence="2 3">Tom-12</strain>
    </source>
</reference>
<organism evidence="2 3">
    <name type="scientific">Colletotrichum tamarilloi</name>
    <dbReference type="NCBI Taxonomy" id="1209934"/>
    <lineage>
        <taxon>Eukaryota</taxon>
        <taxon>Fungi</taxon>
        <taxon>Dikarya</taxon>
        <taxon>Ascomycota</taxon>
        <taxon>Pezizomycotina</taxon>
        <taxon>Sordariomycetes</taxon>
        <taxon>Hypocreomycetidae</taxon>
        <taxon>Glomerellales</taxon>
        <taxon>Glomerellaceae</taxon>
        <taxon>Colletotrichum</taxon>
        <taxon>Colletotrichum acutatum species complex</taxon>
    </lineage>
</organism>
<name>A0ABQ9RFX4_9PEZI</name>
<dbReference type="Proteomes" id="UP001227543">
    <property type="component" value="Unassembled WGS sequence"/>
</dbReference>
<gene>
    <name evidence="2" type="ORF">CTAM01_04910</name>
</gene>
<keyword evidence="1" id="KW-0812">Transmembrane</keyword>
<accession>A0ABQ9RFX4</accession>
<dbReference type="EMBL" id="MLFU01000012">
    <property type="protein sequence ID" value="KAK1502921.1"/>
    <property type="molecule type" value="Genomic_DNA"/>
</dbReference>
<keyword evidence="1" id="KW-0472">Membrane</keyword>
<evidence type="ECO:0000313" key="2">
    <source>
        <dbReference type="EMBL" id="KAK1502921.1"/>
    </source>
</evidence>
<keyword evidence="1" id="KW-1133">Transmembrane helix</keyword>
<sequence length="45" mass="5086">MSIRKGGRRKREGGGACKSHLVRFLLLLTVVFLSFPLRIHPSIHT</sequence>
<proteinExistence type="predicted"/>
<protein>
    <submittedName>
        <fullName evidence="2">Uncharacterized protein</fullName>
    </submittedName>
</protein>
<feature type="transmembrane region" description="Helical" evidence="1">
    <location>
        <begin position="21"/>
        <end position="39"/>
    </location>
</feature>
<evidence type="ECO:0000256" key="1">
    <source>
        <dbReference type="SAM" id="Phobius"/>
    </source>
</evidence>
<evidence type="ECO:0000313" key="3">
    <source>
        <dbReference type="Proteomes" id="UP001227543"/>
    </source>
</evidence>
<dbReference type="RefSeq" id="XP_060384309.1">
    <property type="nucleotide sequence ID" value="XM_060520940.1"/>
</dbReference>
<keyword evidence="3" id="KW-1185">Reference proteome</keyword>
<comment type="caution">
    <text evidence="2">The sequence shown here is derived from an EMBL/GenBank/DDBJ whole genome shotgun (WGS) entry which is preliminary data.</text>
</comment>
<dbReference type="GeneID" id="85405178"/>